<dbReference type="GO" id="GO:1902201">
    <property type="term" value="P:negative regulation of bacterial-type flagellum-dependent cell motility"/>
    <property type="evidence" value="ECO:0007669"/>
    <property type="project" value="TreeGrafter"/>
</dbReference>
<proteinExistence type="predicted"/>
<dbReference type="SMART" id="SM00267">
    <property type="entry name" value="GGDEF"/>
    <property type="match status" value="1"/>
</dbReference>
<feature type="transmembrane region" description="Helical" evidence="1">
    <location>
        <begin position="74"/>
        <end position="93"/>
    </location>
</feature>
<accession>F7NDM5</accession>
<dbReference type="PANTHER" id="PTHR45138">
    <property type="entry name" value="REGULATORY COMPONENTS OF SENSORY TRANSDUCTION SYSTEM"/>
    <property type="match status" value="1"/>
</dbReference>
<keyword evidence="1" id="KW-0472">Membrane</keyword>
<dbReference type="GO" id="GO:0043709">
    <property type="term" value="P:cell adhesion involved in single-species biofilm formation"/>
    <property type="evidence" value="ECO:0007669"/>
    <property type="project" value="TreeGrafter"/>
</dbReference>
<dbReference type="Proteomes" id="UP000003240">
    <property type="component" value="Unassembled WGS sequence"/>
</dbReference>
<dbReference type="PANTHER" id="PTHR45138:SF9">
    <property type="entry name" value="DIGUANYLATE CYCLASE DGCM-RELATED"/>
    <property type="match status" value="1"/>
</dbReference>
<dbReference type="SUPFAM" id="SSF55073">
    <property type="entry name" value="Nucleotide cyclase"/>
    <property type="match status" value="1"/>
</dbReference>
<dbReference type="GO" id="GO:0005886">
    <property type="term" value="C:plasma membrane"/>
    <property type="evidence" value="ECO:0007669"/>
    <property type="project" value="TreeGrafter"/>
</dbReference>
<evidence type="ECO:0000313" key="4">
    <source>
        <dbReference type="Proteomes" id="UP000003240"/>
    </source>
</evidence>
<dbReference type="AlphaFoldDB" id="F7NDM5"/>
<keyword evidence="1" id="KW-1133">Transmembrane helix</keyword>
<sequence>MPFALLALAYAGLWAGTGSESLAALAKSLSCLIILAGMILSWWFNRSRAFFVLVVLGLSQFLLMHSSLVGDQAFFRSTVVPVVCFLIPLNLYVFSRIQERGIFNAWGLKRMWFIGMQGVFVLAVILSRDAGLVSLITSPLAPAYAFTSLPPAAIFAYVLTFILLIRHSYGDFHLNSAMLGVLTASAVAFHFQANALSVPLFFAAAGLMLAVAMIQDSYSMAYFDELTGLPARRALKEEMLRLSGRYTIAMLDIDYFKKFNDTYGHTTGDAVLQLVASVIKETGGDAKPFRYGGEEFVIVFPDKRLQQALPYLEELREKVGTTAYISKDAGKHQKRSPRKLFVTVSIGAAEATGRLKTAEAVVKAADKALYRAKEQGRNCVSK</sequence>
<protein>
    <submittedName>
        <fullName evidence="3">Diguanylate cyclase</fullName>
    </submittedName>
</protein>
<comment type="caution">
    <text evidence="3">The sequence shown here is derived from an EMBL/GenBank/DDBJ whole genome shotgun (WGS) entry which is preliminary data.</text>
</comment>
<dbReference type="Gene3D" id="3.30.70.270">
    <property type="match status" value="1"/>
</dbReference>
<organism evidence="3 4">
    <name type="scientific">Acetonema longum DSM 6540</name>
    <dbReference type="NCBI Taxonomy" id="1009370"/>
    <lineage>
        <taxon>Bacteria</taxon>
        <taxon>Bacillati</taxon>
        <taxon>Bacillota</taxon>
        <taxon>Negativicutes</taxon>
        <taxon>Acetonemataceae</taxon>
        <taxon>Acetonema</taxon>
    </lineage>
</organism>
<evidence type="ECO:0000313" key="3">
    <source>
        <dbReference type="EMBL" id="EGO65887.1"/>
    </source>
</evidence>
<dbReference type="EMBL" id="AFGF01000007">
    <property type="protein sequence ID" value="EGO65887.1"/>
    <property type="molecule type" value="Genomic_DNA"/>
</dbReference>
<dbReference type="PROSITE" id="PS50887">
    <property type="entry name" value="GGDEF"/>
    <property type="match status" value="1"/>
</dbReference>
<dbReference type="InterPro" id="IPR050469">
    <property type="entry name" value="Diguanylate_Cyclase"/>
</dbReference>
<dbReference type="NCBIfam" id="TIGR00254">
    <property type="entry name" value="GGDEF"/>
    <property type="match status" value="1"/>
</dbReference>
<dbReference type="InterPro" id="IPR043128">
    <property type="entry name" value="Rev_trsase/Diguanyl_cyclase"/>
</dbReference>
<evidence type="ECO:0000259" key="2">
    <source>
        <dbReference type="PROSITE" id="PS50887"/>
    </source>
</evidence>
<dbReference type="eggNOG" id="COG2199">
    <property type="taxonomic scope" value="Bacteria"/>
</dbReference>
<keyword evidence="1" id="KW-0812">Transmembrane</keyword>
<dbReference type="InterPro" id="IPR000160">
    <property type="entry name" value="GGDEF_dom"/>
</dbReference>
<feature type="transmembrane region" description="Helical" evidence="1">
    <location>
        <begin position="172"/>
        <end position="191"/>
    </location>
</feature>
<keyword evidence="4" id="KW-1185">Reference proteome</keyword>
<feature type="transmembrane region" description="Helical" evidence="1">
    <location>
        <begin position="197"/>
        <end position="214"/>
    </location>
</feature>
<feature type="transmembrane region" description="Helical" evidence="1">
    <location>
        <begin position="50"/>
        <end position="68"/>
    </location>
</feature>
<name>F7NDM5_9FIRM</name>
<feature type="domain" description="GGDEF" evidence="2">
    <location>
        <begin position="244"/>
        <end position="382"/>
    </location>
</feature>
<feature type="transmembrane region" description="Helical" evidence="1">
    <location>
        <begin position="143"/>
        <end position="165"/>
    </location>
</feature>
<dbReference type="STRING" id="1009370.ALO_00660"/>
<feature type="transmembrane region" description="Helical" evidence="1">
    <location>
        <begin position="25"/>
        <end position="43"/>
    </location>
</feature>
<dbReference type="InterPro" id="IPR029787">
    <property type="entry name" value="Nucleotide_cyclase"/>
</dbReference>
<reference evidence="3 4" key="1">
    <citation type="journal article" date="2011" name="EMBO J.">
        <title>Structural diversity of bacterial flagellar motors.</title>
        <authorList>
            <person name="Chen S."/>
            <person name="Beeby M."/>
            <person name="Murphy G.E."/>
            <person name="Leadbetter J.R."/>
            <person name="Hendrixson D.R."/>
            <person name="Briegel A."/>
            <person name="Li Z."/>
            <person name="Shi J."/>
            <person name="Tocheva E.I."/>
            <person name="Muller A."/>
            <person name="Dobro M.J."/>
            <person name="Jensen G.J."/>
        </authorList>
    </citation>
    <scope>NUCLEOTIDE SEQUENCE [LARGE SCALE GENOMIC DNA]</scope>
    <source>
        <strain evidence="3 4">DSM 6540</strain>
    </source>
</reference>
<dbReference type="GO" id="GO:0052621">
    <property type="term" value="F:diguanylate cyclase activity"/>
    <property type="evidence" value="ECO:0007669"/>
    <property type="project" value="TreeGrafter"/>
</dbReference>
<gene>
    <name evidence="3" type="ORF">ALO_00660</name>
</gene>
<evidence type="ECO:0000256" key="1">
    <source>
        <dbReference type="SAM" id="Phobius"/>
    </source>
</evidence>
<dbReference type="CDD" id="cd01949">
    <property type="entry name" value="GGDEF"/>
    <property type="match status" value="1"/>
</dbReference>
<dbReference type="Pfam" id="PF00990">
    <property type="entry name" value="GGDEF"/>
    <property type="match status" value="1"/>
</dbReference>
<feature type="transmembrane region" description="Helical" evidence="1">
    <location>
        <begin position="114"/>
        <end position="137"/>
    </location>
</feature>